<feature type="region of interest" description="Disordered" evidence="1">
    <location>
        <begin position="58"/>
        <end position="100"/>
    </location>
</feature>
<protein>
    <submittedName>
        <fullName evidence="2">Uncharacterized protein</fullName>
    </submittedName>
</protein>
<sequence>MRADEQTPPTILSQNSHDVAATLLGMDMCEKPMAKEGGKKKCGSIGYLADALSQRAREIHERKGGSRSPAKETEGSSTIYSMKRNKEGPSGECPIFKVSS</sequence>
<keyword evidence="3" id="KW-1185">Reference proteome</keyword>
<feature type="compositionally biased region" description="Basic and acidic residues" evidence="1">
    <location>
        <begin position="58"/>
        <end position="74"/>
    </location>
</feature>
<evidence type="ECO:0000313" key="3">
    <source>
        <dbReference type="Proteomes" id="UP000230233"/>
    </source>
</evidence>
<comment type="caution">
    <text evidence="2">The sequence shown here is derived from an EMBL/GenBank/DDBJ whole genome shotgun (WGS) entry which is preliminary data.</text>
</comment>
<accession>A0A2G5S8U7</accession>
<reference evidence="3" key="1">
    <citation type="submission" date="2017-10" db="EMBL/GenBank/DDBJ databases">
        <title>Rapid genome shrinkage in a self-fertile nematode reveals novel sperm competition proteins.</title>
        <authorList>
            <person name="Yin D."/>
            <person name="Schwarz E.M."/>
            <person name="Thomas C.G."/>
            <person name="Felde R.L."/>
            <person name="Korf I.F."/>
            <person name="Cutter A.D."/>
            <person name="Schartner C.M."/>
            <person name="Ralston E.J."/>
            <person name="Meyer B.J."/>
            <person name="Haag E.S."/>
        </authorList>
    </citation>
    <scope>NUCLEOTIDE SEQUENCE [LARGE SCALE GENOMIC DNA]</scope>
    <source>
        <strain evidence="3">JU1422</strain>
    </source>
</reference>
<proteinExistence type="predicted"/>
<organism evidence="2 3">
    <name type="scientific">Caenorhabditis nigoni</name>
    <dbReference type="NCBI Taxonomy" id="1611254"/>
    <lineage>
        <taxon>Eukaryota</taxon>
        <taxon>Metazoa</taxon>
        <taxon>Ecdysozoa</taxon>
        <taxon>Nematoda</taxon>
        <taxon>Chromadorea</taxon>
        <taxon>Rhabditida</taxon>
        <taxon>Rhabditina</taxon>
        <taxon>Rhabditomorpha</taxon>
        <taxon>Rhabditoidea</taxon>
        <taxon>Rhabditidae</taxon>
        <taxon>Peloderinae</taxon>
        <taxon>Caenorhabditis</taxon>
    </lineage>
</organism>
<evidence type="ECO:0000313" key="2">
    <source>
        <dbReference type="EMBL" id="PIC11311.1"/>
    </source>
</evidence>
<dbReference type="EMBL" id="PDUG01000147">
    <property type="protein sequence ID" value="PIC11311.1"/>
    <property type="molecule type" value="Genomic_DNA"/>
</dbReference>
<dbReference type="AlphaFoldDB" id="A0A2G5S8U7"/>
<name>A0A2G5S8U7_9PELO</name>
<gene>
    <name evidence="2" type="ORF">B9Z55_029165</name>
</gene>
<dbReference type="Proteomes" id="UP000230233">
    <property type="component" value="Unassembled WGS sequence"/>
</dbReference>
<evidence type="ECO:0000256" key="1">
    <source>
        <dbReference type="SAM" id="MobiDB-lite"/>
    </source>
</evidence>